<reference evidence="2 3" key="1">
    <citation type="journal article" date="2015" name="PLoS Pathog.">
        <title>Leptomonas seymouri: Adaptations to the Dixenous Life Cycle Analyzed by Genome Sequencing, Transcriptome Profiling and Co-infection with Leishmania donovani.</title>
        <authorList>
            <person name="Kraeva N."/>
            <person name="Butenko A."/>
            <person name="Hlavacova J."/>
            <person name="Kostygov A."/>
            <person name="Myskova J."/>
            <person name="Grybchuk D."/>
            <person name="Lestinova T."/>
            <person name="Votypka J."/>
            <person name="Volf P."/>
            <person name="Opperdoes F."/>
            <person name="Flegontov P."/>
            <person name="Lukes J."/>
            <person name="Yurchenko V."/>
        </authorList>
    </citation>
    <scope>NUCLEOTIDE SEQUENCE [LARGE SCALE GENOMIC DNA]</scope>
    <source>
        <strain evidence="2 3">ATCC 30220</strain>
    </source>
</reference>
<keyword evidence="3" id="KW-1185">Reference proteome</keyword>
<organism evidence="2 3">
    <name type="scientific">Leptomonas seymouri</name>
    <dbReference type="NCBI Taxonomy" id="5684"/>
    <lineage>
        <taxon>Eukaryota</taxon>
        <taxon>Discoba</taxon>
        <taxon>Euglenozoa</taxon>
        <taxon>Kinetoplastea</taxon>
        <taxon>Metakinetoplastina</taxon>
        <taxon>Trypanosomatida</taxon>
        <taxon>Trypanosomatidae</taxon>
        <taxon>Leishmaniinae</taxon>
        <taxon>Leptomonas</taxon>
    </lineage>
</organism>
<evidence type="ECO:0000256" key="1">
    <source>
        <dbReference type="SAM" id="MobiDB-lite"/>
    </source>
</evidence>
<sequence>MATLLCASCGHSFPENLLEPISFSDRVGRYLTQTSQLVRETRGKTSEDTHRLVQLGQLLQQLCGMMEEEVHILQGHQKEPRGGGTRVGASTAKKTSSDMLALGPSSQRDDSAAMNGAPGGTSRQQPQMMMTNATTLDRTAGTSSLRMFDGTVPSYQLKRMVSAFDLVSATLYNVLESLAVQCRAGVALLWLRPRQNSSSDLVAPFVVGRELAALAHSAPYSTPEASVPCVVCQTGVALNLMPQPHPPAATNKGLAEDLSLTELMEQTNAAQLLMPVHNRYTERNAIANTFSAAAGGTSAPHTSVTPAGYAPVIAVVHLIGSPLCPVPFHRHNEEATAQVAELLSYILSSYYEAMIAEWANRFFMPTTLHATAKYTAALDMRPEEKAVDDFTAQPLLIYRTNVSDPRELQSANEARDALKLLQQSAVRKSTSLRPMTNMKDLCQHAANMEANWVSAVQQIARLEKEVGTLEEDLLRRDVGALQRAQDYKLNSGMRRSSFSSPSNARATCLSETDGGARRSPQTVTQEAAAVTTPLANTSKSLTSLNITVELTPAVPYAEDSAASSRIAAAGNSLPISGNVLKPEEMELLEAVSLQRLKRLGADTAIFESTS</sequence>
<dbReference type="EMBL" id="LJSK01000448">
    <property type="protein sequence ID" value="KPI83059.1"/>
    <property type="molecule type" value="Genomic_DNA"/>
</dbReference>
<dbReference type="Proteomes" id="UP000038009">
    <property type="component" value="Unassembled WGS sequence"/>
</dbReference>
<gene>
    <name evidence="2" type="ORF">ABL78_7925</name>
</gene>
<feature type="compositionally biased region" description="Low complexity" evidence="1">
    <location>
        <begin position="492"/>
        <end position="505"/>
    </location>
</feature>
<name>A0A0N0P2K6_LEPSE</name>
<comment type="caution">
    <text evidence="2">The sequence shown here is derived from an EMBL/GenBank/DDBJ whole genome shotgun (WGS) entry which is preliminary data.</text>
</comment>
<dbReference type="OrthoDB" id="272111at2759"/>
<feature type="region of interest" description="Disordered" evidence="1">
    <location>
        <begin position="75"/>
        <end position="126"/>
    </location>
</feature>
<accession>A0A0N0P2K6</accession>
<protein>
    <submittedName>
        <fullName evidence="2">Uncharacterized protein</fullName>
    </submittedName>
</protein>
<evidence type="ECO:0000313" key="3">
    <source>
        <dbReference type="Proteomes" id="UP000038009"/>
    </source>
</evidence>
<feature type="region of interest" description="Disordered" evidence="1">
    <location>
        <begin position="492"/>
        <end position="522"/>
    </location>
</feature>
<dbReference type="AlphaFoldDB" id="A0A0N0P2K6"/>
<dbReference type="OMA" id="WLRPRQN"/>
<evidence type="ECO:0000313" key="2">
    <source>
        <dbReference type="EMBL" id="KPI83059.1"/>
    </source>
</evidence>
<dbReference type="VEuPathDB" id="TriTrypDB:Lsey_0448_0050"/>
<proteinExistence type="predicted"/>